<evidence type="ECO:0000256" key="1">
    <source>
        <dbReference type="SAM" id="Phobius"/>
    </source>
</evidence>
<dbReference type="Proteomes" id="UP001549320">
    <property type="component" value="Unassembled WGS sequence"/>
</dbReference>
<gene>
    <name evidence="2" type="ORF">ABIE13_005253</name>
</gene>
<feature type="transmembrane region" description="Helical" evidence="1">
    <location>
        <begin position="29"/>
        <end position="47"/>
    </location>
</feature>
<feature type="transmembrane region" description="Helical" evidence="1">
    <location>
        <begin position="192"/>
        <end position="217"/>
    </location>
</feature>
<reference evidence="2 3" key="1">
    <citation type="submission" date="2024-06" db="EMBL/GenBank/DDBJ databases">
        <title>Sorghum-associated microbial communities from plants grown in Nebraska, USA.</title>
        <authorList>
            <person name="Schachtman D."/>
        </authorList>
    </citation>
    <scope>NUCLEOTIDE SEQUENCE [LARGE SCALE GENOMIC DNA]</scope>
    <source>
        <strain evidence="2 3">2709</strain>
    </source>
</reference>
<keyword evidence="3" id="KW-1185">Reference proteome</keyword>
<accession>A0ABV2QGE9</accession>
<dbReference type="CDD" id="cd18773">
    <property type="entry name" value="PDC1_HK_sensor"/>
    <property type="match status" value="1"/>
</dbReference>
<proteinExistence type="predicted"/>
<dbReference type="RefSeq" id="WP_354448797.1">
    <property type="nucleotide sequence ID" value="NZ_JBEPSH010000014.1"/>
</dbReference>
<keyword evidence="1" id="KW-0472">Membrane</keyword>
<dbReference type="EMBL" id="JBEPSH010000014">
    <property type="protein sequence ID" value="MET4580114.1"/>
    <property type="molecule type" value="Genomic_DNA"/>
</dbReference>
<evidence type="ECO:0000313" key="3">
    <source>
        <dbReference type="Proteomes" id="UP001549320"/>
    </source>
</evidence>
<keyword evidence="1" id="KW-1133">Transmembrane helix</keyword>
<organism evidence="2 3">
    <name type="scientific">Ottowia thiooxydans</name>
    <dbReference type="NCBI Taxonomy" id="219182"/>
    <lineage>
        <taxon>Bacteria</taxon>
        <taxon>Pseudomonadati</taxon>
        <taxon>Pseudomonadota</taxon>
        <taxon>Betaproteobacteria</taxon>
        <taxon>Burkholderiales</taxon>
        <taxon>Comamonadaceae</taxon>
        <taxon>Ottowia</taxon>
    </lineage>
</organism>
<evidence type="ECO:0000313" key="2">
    <source>
        <dbReference type="EMBL" id="MET4580114.1"/>
    </source>
</evidence>
<name>A0ABV2QGE9_9BURK</name>
<sequence length="257" mass="27597">MNPPLKSGITDWLPPRITLSACVEVAGRWWLVAMCGLLLLAALLLSLQRSQAQELREARLEIALQGIKERLETSLALGFELIDSQQAQALLEDLLSDDPSLLSAEVFDANALSLFNTDRGAIGDRVPSSWLAASAHSQSTGGRGEARSTATASWSVIHENGFTLGMPIRGPFGEIAGHISITSPIPPSPSPWYLLGVTLAGSIGVSVACLLLAIWLLRKLANLRDDAAMELAASRLREIDARMEAGLDALKRNEDSH</sequence>
<comment type="caution">
    <text evidence="2">The sequence shown here is derived from an EMBL/GenBank/DDBJ whole genome shotgun (WGS) entry which is preliminary data.</text>
</comment>
<protein>
    <submittedName>
        <fullName evidence="2">Type II secretory pathway pseudopilin PulG</fullName>
    </submittedName>
</protein>
<keyword evidence="1" id="KW-0812">Transmembrane</keyword>